<keyword evidence="2" id="KW-1185">Reference proteome</keyword>
<evidence type="ECO:0000313" key="2">
    <source>
        <dbReference type="Proteomes" id="UP001056780"/>
    </source>
</evidence>
<name>A0A9E7E4S1_9CAUD</name>
<evidence type="ECO:0000313" key="1">
    <source>
        <dbReference type="EMBL" id="URC17683.1"/>
    </source>
</evidence>
<proteinExistence type="predicted"/>
<sequence>MSDRQPSWERVNESLDEARRYRERAAQENAEREVMAMLDREDRRPRGTIRYAGMTFPGEITAIDMHAEESPQMRAFADYMNTAYGRPFDDAVIYAELPPLTMYRWLIGDYRMPDLSDVPAALGGHRHDRHVHVNPLAILLAQPDRYDGPIWQLTVPPRRPRWDVLGPVATMTRRLLWLNIVQQQIGMRRGAGIVMLGGRIPAWIKPATEQITEHATRRRALHDPAADRWATRLGGRTLTDLEHWYGTVRTIDADV</sequence>
<dbReference type="Proteomes" id="UP001056780">
    <property type="component" value="Segment"/>
</dbReference>
<organism evidence="1 2">
    <name type="scientific">Gordonia phage Tardus</name>
    <dbReference type="NCBI Taxonomy" id="2939734"/>
    <lineage>
        <taxon>Viruses</taxon>
        <taxon>Duplodnaviria</taxon>
        <taxon>Heunggongvirae</taxon>
        <taxon>Uroviricota</taxon>
        <taxon>Caudoviricetes</taxon>
        <taxon>Stackebrandtviridae</taxon>
        <taxon>Schenleyvirinae</taxon>
        <taxon>Zitchvirus</taxon>
        <taxon>Zitchvirus tardus</taxon>
    </lineage>
</organism>
<gene>
    <name evidence="1" type="primary">68</name>
    <name evidence="1" type="ORF">SEA_TARDUS_68</name>
</gene>
<protein>
    <submittedName>
        <fullName evidence="1">Uncharacterized protein</fullName>
    </submittedName>
</protein>
<dbReference type="EMBL" id="ON392159">
    <property type="protein sequence ID" value="URC17683.1"/>
    <property type="molecule type" value="Genomic_DNA"/>
</dbReference>
<reference evidence="1" key="1">
    <citation type="submission" date="2022-04" db="EMBL/GenBank/DDBJ databases">
        <authorList>
            <person name="Abdalla N.M."/>
            <person name="Alvarado-Fernandez V.M."/>
            <person name="Barnhill K."/>
            <person name="Biggs A."/>
            <person name="Bland J."/>
            <person name="Coleman C."/>
            <person name="Fakhre D."/>
            <person name="Finocchiaro A."/>
            <person name="Haymond A.J."/>
            <person name="Helton K.M."/>
            <person name="Horne M.E."/>
            <person name="Franco V."/>
            <person name="Iqbal M."/>
            <person name="Kanchibhatta A."/>
            <person name="Knight J."/>
            <person name="Merkher A."/>
            <person name="Nguyen K.P."/>
            <person name="Otero L."/>
            <person name="Patel J."/>
            <person name="Patel S."/>
            <person name="Rainey E."/>
            <person name="Rayala P."/>
            <person name="Ruiz-Houston K.M."/>
            <person name="Sciacchitano A.R."/>
            <person name="Satardekar A."/>
            <person name="Shaikh S.M."/>
            <person name="Stewart E."/>
            <person name="Terron-Osorio A.E."/>
            <person name="Turrell T.C."/>
            <person name="Weitz R.C."/>
            <person name="Pollenz R.S."/>
            <person name="Garlena R.A."/>
            <person name="Russell D.A."/>
            <person name="Jacobs-Sera D."/>
            <person name="Hatfull G.F."/>
        </authorList>
    </citation>
    <scope>NUCLEOTIDE SEQUENCE</scope>
</reference>
<accession>A0A9E7E4S1</accession>